<dbReference type="OrthoDB" id="3692655at2"/>
<dbReference type="InterPro" id="IPR035093">
    <property type="entry name" value="RelE/ParE_toxin_dom_sf"/>
</dbReference>
<sequence>MVEVLFTDAAIDDLRKLGPDAVPKVLKKVLLLLDSPQAGYPLGGELTGFRKLVVGRNTWRIVYRVVDQQTIEICEIWTIGARADSEVYAEATARIVAAASRLPEFSKLGEVVQRLGRSAESLRIPPTPIREPVPDWLAQRLIRTVGMAPAEVAALSLEQAVDHWAEYTSRPPT</sequence>
<dbReference type="SUPFAM" id="SSF143011">
    <property type="entry name" value="RelE-like"/>
    <property type="match status" value="1"/>
</dbReference>
<dbReference type="InterPro" id="IPR007712">
    <property type="entry name" value="RelE/ParE_toxin"/>
</dbReference>
<dbReference type="AlphaFoldDB" id="A0A2S6AS98"/>
<evidence type="ECO:0000313" key="3">
    <source>
        <dbReference type="Proteomes" id="UP000239874"/>
    </source>
</evidence>
<reference evidence="2 3" key="1">
    <citation type="submission" date="2018-02" db="EMBL/GenBank/DDBJ databases">
        <title>8 Nocardia nova and 1 Nocardia cyriacigeorgica strain used for evolution to TMP-SMX.</title>
        <authorList>
            <person name="Mehta H."/>
            <person name="Weng J."/>
            <person name="Shamoo Y."/>
        </authorList>
    </citation>
    <scope>NUCLEOTIDE SEQUENCE [LARGE SCALE GENOMIC DNA]</scope>
    <source>
        <strain evidence="2 3">MDA3139</strain>
    </source>
</reference>
<comment type="caution">
    <text evidence="2">The sequence shown here is derived from an EMBL/GenBank/DDBJ whole genome shotgun (WGS) entry which is preliminary data.</text>
</comment>
<evidence type="ECO:0000256" key="1">
    <source>
        <dbReference type="ARBA" id="ARBA00022649"/>
    </source>
</evidence>
<dbReference type="NCBIfam" id="TIGR02385">
    <property type="entry name" value="RelE_StbE"/>
    <property type="match status" value="1"/>
</dbReference>
<evidence type="ECO:0008006" key="4">
    <source>
        <dbReference type="Google" id="ProtNLM"/>
    </source>
</evidence>
<protein>
    <recommendedName>
        <fullName evidence="4">Type II toxin-antitoxin system RelE/ParE family toxin</fullName>
    </recommendedName>
</protein>
<dbReference type="Gene3D" id="3.30.2310.20">
    <property type="entry name" value="RelE-like"/>
    <property type="match status" value="1"/>
</dbReference>
<name>A0A2S6AS98_9NOCA</name>
<dbReference type="Pfam" id="PF05016">
    <property type="entry name" value="ParE_toxin"/>
    <property type="match status" value="1"/>
</dbReference>
<dbReference type="Proteomes" id="UP000239874">
    <property type="component" value="Unassembled WGS sequence"/>
</dbReference>
<dbReference type="EMBL" id="PSZC01000006">
    <property type="protein sequence ID" value="PPJ38147.1"/>
    <property type="molecule type" value="Genomic_DNA"/>
</dbReference>
<dbReference type="RefSeq" id="WP_104375584.1">
    <property type="nucleotide sequence ID" value="NZ_PSZC01000006.1"/>
</dbReference>
<accession>A0A2S6AS98</accession>
<organism evidence="2 3">
    <name type="scientific">Nocardia nova</name>
    <dbReference type="NCBI Taxonomy" id="37330"/>
    <lineage>
        <taxon>Bacteria</taxon>
        <taxon>Bacillati</taxon>
        <taxon>Actinomycetota</taxon>
        <taxon>Actinomycetes</taxon>
        <taxon>Mycobacteriales</taxon>
        <taxon>Nocardiaceae</taxon>
        <taxon>Nocardia</taxon>
    </lineage>
</organism>
<evidence type="ECO:0000313" key="2">
    <source>
        <dbReference type="EMBL" id="PPJ38147.1"/>
    </source>
</evidence>
<keyword evidence="1" id="KW-1277">Toxin-antitoxin system</keyword>
<gene>
    <name evidence="2" type="ORF">C5E45_10280</name>
</gene>
<proteinExistence type="predicted"/>